<evidence type="ECO:0000256" key="2">
    <source>
        <dbReference type="ARBA" id="ARBA00022989"/>
    </source>
</evidence>
<keyword evidence="2 4" id="KW-1133">Transmembrane helix</keyword>
<comment type="caution">
    <text evidence="5">The sequence shown here is derived from an EMBL/GenBank/DDBJ whole genome shotgun (WGS) entry which is preliminary data.</text>
</comment>
<evidence type="ECO:0000256" key="4">
    <source>
        <dbReference type="SAM" id="Phobius"/>
    </source>
</evidence>
<evidence type="ECO:0000256" key="1">
    <source>
        <dbReference type="ARBA" id="ARBA00022692"/>
    </source>
</evidence>
<dbReference type="EMBL" id="LDPG01000007">
    <property type="protein sequence ID" value="KLV18221.1"/>
    <property type="molecule type" value="Genomic_DNA"/>
</dbReference>
<organism evidence="5 6">
    <name type="scientific">Bacillus anthracis</name>
    <name type="common">anthrax bacterium</name>
    <dbReference type="NCBI Taxonomy" id="1392"/>
    <lineage>
        <taxon>Bacteria</taxon>
        <taxon>Bacillati</taxon>
        <taxon>Bacillota</taxon>
        <taxon>Bacilli</taxon>
        <taxon>Bacillales</taxon>
        <taxon>Bacillaceae</taxon>
        <taxon>Bacillus</taxon>
        <taxon>Bacillus cereus group</taxon>
    </lineage>
</organism>
<dbReference type="PATRIC" id="fig|1392.242.peg.5541"/>
<evidence type="ECO:0000256" key="3">
    <source>
        <dbReference type="ARBA" id="ARBA00023136"/>
    </source>
</evidence>
<feature type="transmembrane region" description="Helical" evidence="4">
    <location>
        <begin position="181"/>
        <end position="199"/>
    </location>
</feature>
<dbReference type="Proteomes" id="UP000035904">
    <property type="component" value="Unassembled WGS sequence"/>
</dbReference>
<dbReference type="Pfam" id="PF04610">
    <property type="entry name" value="TrbL"/>
    <property type="match status" value="1"/>
</dbReference>
<feature type="transmembrane region" description="Helical" evidence="4">
    <location>
        <begin position="105"/>
        <end position="126"/>
    </location>
</feature>
<dbReference type="RefSeq" id="WP_047956585.1">
    <property type="nucleotide sequence ID" value="NZ_LDPG01000007.1"/>
</dbReference>
<gene>
    <name evidence="5" type="ORF">ABW01_12605</name>
</gene>
<evidence type="ECO:0000313" key="5">
    <source>
        <dbReference type="EMBL" id="KLV18221.1"/>
    </source>
</evidence>
<dbReference type="InterPro" id="IPR007688">
    <property type="entry name" value="Conjugal_tfr_TrbL/VirB6"/>
</dbReference>
<reference evidence="5 6" key="1">
    <citation type="submission" date="2015-05" db="EMBL/GenBank/DDBJ databases">
        <title>Whole genome sequence and identification of bacterial endophytes from Costus igneus.</title>
        <authorList>
            <person name="Lee Y.P."/>
            <person name="Gan H.M."/>
            <person name="Eng W."/>
            <person name="Wheatley M.S."/>
            <person name="Caraballo A."/>
            <person name="Polter S."/>
            <person name="Savka M.A."/>
            <person name="Hudson A.O."/>
        </authorList>
    </citation>
    <scope>NUCLEOTIDE SEQUENCE [LARGE SCALE GENOMIC DNA]</scope>
    <source>
        <strain evidence="5 6">RIT375</strain>
    </source>
</reference>
<feature type="transmembrane region" description="Helical" evidence="4">
    <location>
        <begin position="153"/>
        <end position="174"/>
    </location>
</feature>
<feature type="transmembrane region" description="Helical" evidence="4">
    <location>
        <begin position="211"/>
        <end position="232"/>
    </location>
</feature>
<keyword evidence="1 4" id="KW-0812">Transmembrane</keyword>
<name>A0A0J1HWX5_BACAN</name>
<proteinExistence type="predicted"/>
<feature type="transmembrane region" description="Helical" evidence="4">
    <location>
        <begin position="59"/>
        <end position="84"/>
    </location>
</feature>
<evidence type="ECO:0000313" key="6">
    <source>
        <dbReference type="Proteomes" id="UP000035904"/>
    </source>
</evidence>
<sequence>MGDWIAEKAWKAAESIVQGFWDALWKPFEAIPTFFRLVYGYKDDTLVYNTFSPSEITGIISPGVGNLTILLGFILVFSMVHAAIKFSSTSINPANRTYFFEFVRDWLFVILVLGNLGVLYDVVFTLNKGVIEFFKSNLDLTGKDIYPPLKDNIIGGIFARLVLFFVTIWAYFYYLMRKITLLVLMILGPIFVSLFMFPSTRQVTFTWFKEFIGTVFVQAVHALLLWTIATIVDKGTGFGVIDKASDIGLLTIGLLYIIIIPLGEHLKNLLNLGSGMNDSLSRFATMSGMAGLGNMANVVKGAMDGRSAGEITKGLLNRGLRGANSQANKEQAGNTDAAQDAVANDASARRMFRMSEVVSRGGKMIGGLAGAAGGMALGPAGSTIGSLAGFKAGGAVRPIGRGMYAAAKGVHGFTKGGFKGAKEGIKEALEGENIRSLLDQQGEFDTANWAKDNKEDFMKNLEEKGVTGKAAEQAWNKKLNDQKKYFKNRAREAYNQHGLAAFDTSKARASELAEEAANELLDQYSNSVPNKEAFKKQFLADAQERGIEVNDAMLEKAWKQHLGEKRQDFLTDTRNIANNLTKGKGLDSFVDKGQFEELMQKGHEHSISGQENAFKDYYKAKNPNATTQEINDAWNEQKGLMASNFSQGLHSKISSLNQSPYGTGQQALGSAMAKQFANDFREMYGNESGPHKEAFVKKLKEEHPTMQQIEIDRAWNEHVEEKYNDVLNAANNVAKQLSTTPNVDNILNKKDFAKALQHSDVAKQYIDSQEAAFKQNYAQSNPNVTPEEINGAWENHRMQLHDNMGATVQKSMAKVANTIPALATQARAVDLINAVTNDSMRHWLDNNNKTQFAEELKSKPGNENMTQTEVDQAWNNHVADQKVYYKQQATQAAQELTNGKPLDSFIDKGQFKQNIQSMRLQQAKDAFYKQHEGQASPEQIEKAWASTLPGASNVLSRELDGAIGRVNPNSSIQGVISGTHARGVDLVEQATTDLTRSYVAGNKDSFYAQKLNEGMGIKEIDNAWQQNVEGYKNQVFEMATNTMEDLTGGQSQYAFIDKNQFGHGLTARRIDAAREDFGKQFAGASPEFIDKQWDRSGIESKLVNESQQVIANVPKIQATKGYELGEFMASHQASTATDQWANANKEQFFKQQRANGIAEPKIQQAWNEAVGVQYADNLATAQQEIANSSSKNVVIPRQIGAVVKGLTLGGTQGAYEGSGVKNFIEAGKDMINYQVFDKVPVTNSLEEAEQKQMQMQKTFSFAAGVLGGEKAYQKVAGLTTQHSPYAAKIQDSVMEVGDIVRYAQKEQVFDPKTNQTVERIPNNAIRMVVEPERSFLQVKGEDGRYVRVSPYGVGSSELKQGEVLYQDQAIVDNTLVPRSIQGSNSTFYKLDSMGLKSITDHVVPAKASDLLSNRHQIINAEQVVHFDSFSPEVDQGNFTLKDFSEHSADNKATWVVEKNRSYMVMNDHNNRKLRVTPYFDGNPQLPFGETIFKEFIVEGGRLKGFSKGVNLNAYRVSGNGEPLLVDPELFPNVDVNTYLRPEPNKRLMRRKLVEERRFKQGV</sequence>
<accession>A0A0J1HWX5</accession>
<dbReference type="GO" id="GO:0030255">
    <property type="term" value="P:protein secretion by the type IV secretion system"/>
    <property type="evidence" value="ECO:0007669"/>
    <property type="project" value="InterPro"/>
</dbReference>
<protein>
    <submittedName>
        <fullName evidence="5">Membrane protein</fullName>
    </submittedName>
</protein>
<feature type="transmembrane region" description="Helical" evidence="4">
    <location>
        <begin position="244"/>
        <end position="263"/>
    </location>
</feature>
<keyword evidence="3 4" id="KW-0472">Membrane</keyword>